<comment type="caution">
    <text evidence="1">The sequence shown here is derived from an EMBL/GenBank/DDBJ whole genome shotgun (WGS) entry which is preliminary data.</text>
</comment>
<feature type="non-terminal residue" evidence="1">
    <location>
        <position position="192"/>
    </location>
</feature>
<keyword evidence="2" id="KW-1185">Reference proteome</keyword>
<protein>
    <submittedName>
        <fullName evidence="1">Uncharacterized protein</fullName>
    </submittedName>
</protein>
<dbReference type="EMBL" id="CAJPIN010005898">
    <property type="protein sequence ID" value="CAG2057715.1"/>
    <property type="molecule type" value="Genomic_DNA"/>
</dbReference>
<dbReference type="InterPro" id="IPR016186">
    <property type="entry name" value="C-type_lectin-like/link_sf"/>
</dbReference>
<accession>A0ABN7NSX7</accession>
<evidence type="ECO:0000313" key="1">
    <source>
        <dbReference type="EMBL" id="CAG2057715.1"/>
    </source>
</evidence>
<gene>
    <name evidence="1" type="ORF">TPAB3V08_LOCUS4692</name>
</gene>
<reference evidence="1" key="1">
    <citation type="submission" date="2021-03" db="EMBL/GenBank/DDBJ databases">
        <authorList>
            <person name="Tran Van P."/>
        </authorList>
    </citation>
    <scope>NUCLEOTIDE SEQUENCE</scope>
</reference>
<evidence type="ECO:0000313" key="2">
    <source>
        <dbReference type="Proteomes" id="UP001153148"/>
    </source>
</evidence>
<dbReference type="SUPFAM" id="SSF56436">
    <property type="entry name" value="C-type lectin-like"/>
    <property type="match status" value="1"/>
</dbReference>
<name>A0ABN7NSX7_TIMPD</name>
<dbReference type="InterPro" id="IPR016187">
    <property type="entry name" value="CTDL_fold"/>
</dbReference>
<proteinExistence type="predicted"/>
<dbReference type="Proteomes" id="UP001153148">
    <property type="component" value="Unassembled WGS sequence"/>
</dbReference>
<sequence length="192" mass="21864">MFLTAVTHMEDRDTALMGLPADPLYSEVRLLVCTPIATVREDTDGILLEVTPEINQHDRSCDRWFQDGRFRNSQPNDDTYSDQDCVELRRSYYVQTSPSTPHLTDSFMWNDMDCDTPNYFVCETRRPGVLDSAGRIVLDSAVRIVSDNLMRIVLDSARRVVFDSVVRIVSANTVSIVSDNPVRIELDSARRI</sequence>
<organism evidence="1 2">
    <name type="scientific">Timema podura</name>
    <name type="common">Walking stick</name>
    <dbReference type="NCBI Taxonomy" id="61482"/>
    <lineage>
        <taxon>Eukaryota</taxon>
        <taxon>Metazoa</taxon>
        <taxon>Ecdysozoa</taxon>
        <taxon>Arthropoda</taxon>
        <taxon>Hexapoda</taxon>
        <taxon>Insecta</taxon>
        <taxon>Pterygota</taxon>
        <taxon>Neoptera</taxon>
        <taxon>Polyneoptera</taxon>
        <taxon>Phasmatodea</taxon>
        <taxon>Timematodea</taxon>
        <taxon>Timematoidea</taxon>
        <taxon>Timematidae</taxon>
        <taxon>Timema</taxon>
    </lineage>
</organism>
<dbReference type="Gene3D" id="3.10.100.10">
    <property type="entry name" value="Mannose-Binding Protein A, subunit A"/>
    <property type="match status" value="1"/>
</dbReference>